<evidence type="ECO:0000256" key="1">
    <source>
        <dbReference type="SAM" id="SignalP"/>
    </source>
</evidence>
<dbReference type="AlphaFoldDB" id="A0A5S9QPJ4"/>
<accession>A0A5S9QPJ4</accession>
<dbReference type="EMBL" id="CACSIO010000039">
    <property type="protein sequence ID" value="CAA0121105.1"/>
    <property type="molecule type" value="Genomic_DNA"/>
</dbReference>
<proteinExistence type="predicted"/>
<feature type="signal peptide" evidence="1">
    <location>
        <begin position="1"/>
        <end position="20"/>
    </location>
</feature>
<evidence type="ECO:0000313" key="3">
    <source>
        <dbReference type="Proteomes" id="UP000441399"/>
    </source>
</evidence>
<protein>
    <submittedName>
        <fullName evidence="2">Uncharacterized protein</fullName>
    </submittedName>
</protein>
<feature type="chain" id="PRO_5024916943" evidence="1">
    <location>
        <begin position="21"/>
        <end position="95"/>
    </location>
</feature>
<keyword evidence="3" id="KW-1185">Reference proteome</keyword>
<organism evidence="2 3">
    <name type="scientific">BD1-7 clade bacterium</name>
    <dbReference type="NCBI Taxonomy" id="2029982"/>
    <lineage>
        <taxon>Bacteria</taxon>
        <taxon>Pseudomonadati</taxon>
        <taxon>Pseudomonadota</taxon>
        <taxon>Gammaproteobacteria</taxon>
        <taxon>Cellvibrionales</taxon>
        <taxon>Spongiibacteraceae</taxon>
        <taxon>BD1-7 clade</taxon>
    </lineage>
</organism>
<evidence type="ECO:0000313" key="2">
    <source>
        <dbReference type="EMBL" id="CAA0121105.1"/>
    </source>
</evidence>
<name>A0A5S9QPJ4_9GAMM</name>
<gene>
    <name evidence="2" type="ORF">OPDIPICF_04844</name>
</gene>
<dbReference type="Proteomes" id="UP000441399">
    <property type="component" value="Unassembled WGS sequence"/>
</dbReference>
<sequence>MKKSLLISTILFILSQSTFAREPLATDETKMQRVTDAASFDLNCAPDQLSINAVNPTMYIAEGCGHKTRYNLELCASLNWASTCTALQNGPIHKI</sequence>
<keyword evidence="1" id="KW-0732">Signal</keyword>
<reference evidence="2 3" key="1">
    <citation type="submission" date="2019-11" db="EMBL/GenBank/DDBJ databases">
        <authorList>
            <person name="Holert J."/>
        </authorList>
    </citation>
    <scope>NUCLEOTIDE SEQUENCE [LARGE SCALE GENOMIC DNA]</scope>
    <source>
        <strain evidence="2">SB11_3</strain>
    </source>
</reference>